<organism evidence="1 2">
    <name type="scientific">Entomophthora muscae</name>
    <dbReference type="NCBI Taxonomy" id="34485"/>
    <lineage>
        <taxon>Eukaryota</taxon>
        <taxon>Fungi</taxon>
        <taxon>Fungi incertae sedis</taxon>
        <taxon>Zoopagomycota</taxon>
        <taxon>Entomophthoromycotina</taxon>
        <taxon>Entomophthoromycetes</taxon>
        <taxon>Entomophthorales</taxon>
        <taxon>Entomophthoraceae</taxon>
        <taxon>Entomophthora</taxon>
    </lineage>
</organism>
<proteinExistence type="predicted"/>
<name>A0ACC2UG39_9FUNG</name>
<gene>
    <name evidence="1" type="ORF">DSO57_1010966</name>
</gene>
<sequence>MHHCHHRKSAYYWDIVFEPEEGITWVKNKTFLCPNPVAWIPPSFTHPHKLIATWAMLAQRHRAAQEAHSGEVTGDKTEPFVDPTAESFEDMEPQAPSSQKAQKEWKKDEEAKWQQKPTKAKAQPKTTTKSAPKPANANKTPKTKTTPHKTQAQESTNMKEYFSAEDMVNTHSASQTSPGPFLSKSKWNPKSSQAPQPNQPTTSEHNEPHTRGLGNQL</sequence>
<comment type="caution">
    <text evidence="1">The sequence shown here is derived from an EMBL/GenBank/DDBJ whole genome shotgun (WGS) entry which is preliminary data.</text>
</comment>
<keyword evidence="2" id="KW-1185">Reference proteome</keyword>
<dbReference type="EMBL" id="QTSX02000747">
    <property type="protein sequence ID" value="KAJ9085737.1"/>
    <property type="molecule type" value="Genomic_DNA"/>
</dbReference>
<dbReference type="Proteomes" id="UP001165960">
    <property type="component" value="Unassembled WGS sequence"/>
</dbReference>
<protein>
    <submittedName>
        <fullName evidence="1">Uncharacterized protein</fullName>
    </submittedName>
</protein>
<reference evidence="1" key="1">
    <citation type="submission" date="2022-04" db="EMBL/GenBank/DDBJ databases">
        <title>Genome of the entomopathogenic fungus Entomophthora muscae.</title>
        <authorList>
            <person name="Elya C."/>
            <person name="Lovett B.R."/>
            <person name="Lee E."/>
            <person name="Macias A.M."/>
            <person name="Hajek A.E."/>
            <person name="De Bivort B.L."/>
            <person name="Kasson M.T."/>
            <person name="De Fine Licht H.H."/>
            <person name="Stajich J.E."/>
        </authorList>
    </citation>
    <scope>NUCLEOTIDE SEQUENCE</scope>
    <source>
        <strain evidence="1">Berkeley</strain>
    </source>
</reference>
<evidence type="ECO:0000313" key="2">
    <source>
        <dbReference type="Proteomes" id="UP001165960"/>
    </source>
</evidence>
<evidence type="ECO:0000313" key="1">
    <source>
        <dbReference type="EMBL" id="KAJ9085737.1"/>
    </source>
</evidence>
<accession>A0ACC2UG39</accession>